<evidence type="ECO:0000313" key="1">
    <source>
        <dbReference type="EMBL" id="MCI4385658.1"/>
    </source>
</evidence>
<reference evidence="1 2" key="1">
    <citation type="journal article" date="2022" name="bioRxiv">
        <title>An ancient truncated duplication of the anti-Mullerian hormone receptor type 2 gene is a potential conserved master sex determinant in the Pangasiidae catfish family.</title>
        <authorList>
            <person name="Wen M."/>
            <person name="Pan Q."/>
            <person name="Jouanno E."/>
            <person name="Montfort J."/>
            <person name="Zahm M."/>
            <person name="Cabau C."/>
            <person name="Klopp C."/>
            <person name="Iampietro C."/>
            <person name="Roques C."/>
            <person name="Bouchez O."/>
            <person name="Castinel A."/>
            <person name="Donnadieu C."/>
            <person name="Parrinello H."/>
            <person name="Poncet C."/>
            <person name="Belmonte E."/>
            <person name="Gautier V."/>
            <person name="Avarre J.-C."/>
            <person name="Dugue R."/>
            <person name="Gustiano R."/>
            <person name="Ha T.T.T."/>
            <person name="Campet M."/>
            <person name="Sriphairoj K."/>
            <person name="Ribolli J."/>
            <person name="de Almeida F.L."/>
            <person name="Desvignes T."/>
            <person name="Postlethwait J.H."/>
            <person name="Bucao C.F."/>
            <person name="Robinson-Rechavi M."/>
            <person name="Bobe J."/>
            <person name="Herpin A."/>
            <person name="Guiguen Y."/>
        </authorList>
    </citation>
    <scope>NUCLEOTIDE SEQUENCE [LARGE SCALE GENOMIC DNA]</scope>
    <source>
        <strain evidence="1">YG-Dec2019</strain>
    </source>
</reference>
<evidence type="ECO:0000313" key="2">
    <source>
        <dbReference type="Proteomes" id="UP000829447"/>
    </source>
</evidence>
<name>A0ACC5X2T0_PANGG</name>
<organism evidence="1 2">
    <name type="scientific">Pangasianodon gigas</name>
    <name type="common">Mekong giant catfish</name>
    <name type="synonym">Pangasius gigas</name>
    <dbReference type="NCBI Taxonomy" id="30993"/>
    <lineage>
        <taxon>Eukaryota</taxon>
        <taxon>Metazoa</taxon>
        <taxon>Chordata</taxon>
        <taxon>Craniata</taxon>
        <taxon>Vertebrata</taxon>
        <taxon>Euteleostomi</taxon>
        <taxon>Actinopterygii</taxon>
        <taxon>Neopterygii</taxon>
        <taxon>Teleostei</taxon>
        <taxon>Ostariophysi</taxon>
        <taxon>Siluriformes</taxon>
        <taxon>Pangasiidae</taxon>
        <taxon>Pangasianodon</taxon>
    </lineage>
</organism>
<accession>A0ACC5X2T0</accession>
<protein>
    <submittedName>
        <fullName evidence="1">Uncharacterized protein</fullName>
    </submittedName>
</protein>
<gene>
    <name evidence="1" type="ORF">PGIGA_G00053170</name>
</gene>
<keyword evidence="2" id="KW-1185">Reference proteome</keyword>
<dbReference type="EMBL" id="CM040467">
    <property type="protein sequence ID" value="MCI4385658.1"/>
    <property type="molecule type" value="Genomic_DNA"/>
</dbReference>
<comment type="caution">
    <text evidence="1">The sequence shown here is derived from an EMBL/GenBank/DDBJ whole genome shotgun (WGS) entry which is preliminary data.</text>
</comment>
<sequence length="724" mass="79770">MWSVFFLFLSYLDGDFAKGELSALDAEKESQVSYFLLNATSCADTSACHVGLSPQKAGDGESKRVRQETADRKPAAGDILTLRRSKRGFTYPGTLWCGAGNIADSYDQLGEFAETDKCCRTHDHCPHIIHAFSSKYGFTNFKWHSISHCDCDNAMKQCLRAVNDTSSRVVGQAFFNVIEVPCFEFSLVEQCVERHWYGVCKRYDKVPVAVIRESVPYDFGGIEVIDVLTIAPPKIKLSEIDEGKQEEMHRSESTTQSSTSRSKNPAPEEPSLTNVVTAAEDFIKVLATVSTSQSSSTDGGNTGETQTSDKKRKKNAGKKKKDSKKRRGEGKGKKRKQNTGGVPKANVAGAPSANRAEDVINKNNFVEDSGNFDWVSKNDNFMNSQFSSVGDVVHSNKMMRDEHQRTSESQVDTTTAPDAKQDAEMLEPQKQIKDMEFVQLFSTVPLTITSKPTTATPRQRVAKKKQRYPTSNFLPVKSSLNNMMAGNTAVRTNEGTSLAGPTTHTPISLPGEEAPHNVESQREKGSAFNATAQNTPIVGIKRLRSKQKGGRRKSRKLYSPSSPTDTLTTEEPKVLQTDTTQELTVGPFPEPQTASQRLLSNGPKNMAEKPTTGVSGEFRLKPLKDTGVRKRARRPKSNSSIMEDAIKARQEATGIMVTSTSMGSAITDLATQAKDAEASTGQLFSSRLQTITPSMLPLKTRTSKRRRSKERDNKSRRKNKGTKT</sequence>
<dbReference type="Proteomes" id="UP000829447">
    <property type="component" value="Linkage Group LG14"/>
</dbReference>
<proteinExistence type="predicted"/>